<sequence length="103" mass="11649">MAVLSDNTICSTATGFCRDNTRFNELLKQNKLACTLCQEGLMIVKEIIIALVDSLSILKFGCANRKICLRQFRIVEDLNNFVQDMSEEGDIELVCREILLCVE</sequence>
<organism evidence="1 2">
    <name type="scientific">Meloidogyne hapla</name>
    <name type="common">Root-knot nematode worm</name>
    <dbReference type="NCBI Taxonomy" id="6305"/>
    <lineage>
        <taxon>Eukaryota</taxon>
        <taxon>Metazoa</taxon>
        <taxon>Ecdysozoa</taxon>
        <taxon>Nematoda</taxon>
        <taxon>Chromadorea</taxon>
        <taxon>Rhabditida</taxon>
        <taxon>Tylenchina</taxon>
        <taxon>Tylenchomorpha</taxon>
        <taxon>Tylenchoidea</taxon>
        <taxon>Meloidogynidae</taxon>
        <taxon>Meloidogyninae</taxon>
        <taxon>Meloidogyne</taxon>
    </lineage>
</organism>
<accession>A0A1I8AZP5</accession>
<protein>
    <submittedName>
        <fullName evidence="2">Saposin B-type domain-containing protein</fullName>
    </submittedName>
</protein>
<keyword evidence="1" id="KW-1185">Reference proteome</keyword>
<reference evidence="2" key="1">
    <citation type="submission" date="2016-11" db="UniProtKB">
        <authorList>
            <consortium name="WormBaseParasite"/>
        </authorList>
    </citation>
    <scope>IDENTIFICATION</scope>
</reference>
<proteinExistence type="predicted"/>
<evidence type="ECO:0000313" key="2">
    <source>
        <dbReference type="WBParaSite" id="MhA1_Contig1174.frz3.gene3"/>
    </source>
</evidence>
<dbReference type="AlphaFoldDB" id="A0A1I8AZP5"/>
<evidence type="ECO:0000313" key="1">
    <source>
        <dbReference type="Proteomes" id="UP000095281"/>
    </source>
</evidence>
<name>A0A1I8AZP5_MELHA</name>
<dbReference type="WBParaSite" id="MhA1_Contig1174.frz3.gene3">
    <property type="protein sequence ID" value="MhA1_Contig1174.frz3.gene3"/>
    <property type="gene ID" value="MhA1_Contig1174.frz3.gene3"/>
</dbReference>
<dbReference type="Proteomes" id="UP000095281">
    <property type="component" value="Unplaced"/>
</dbReference>